<comment type="similarity">
    <text evidence="2">Belongs to the bacterial solute-binding protein SsuA/TauA family.</text>
</comment>
<sequence>MKSITYASALTATLTLSLSATADVNVAYFLEWATPNQVAKVEKIYDEALGEKVNWINFGSGTAMTEAMLAGDIDIAYSQGLTPFVSAVNANAPIKMVAIAVAYSAADDCIIRTDSGITKSNASELEGKSVAVPLSTTADFGFRMTMQHLGVDVNKLTVVDQEPADAAVSLFDGTVTMACAYGENSLSKMKKVGSPILTSEEKVTVGITSFDVISVTEKFAQEKPEALRTFLKVTHQANANFAKDQSKIDIIANDAGMTVEKTKYQMDSFTFPSVNEQLRDYFSEGGRAMMMLPLMGKMFATDAAPAKDDYSKAVDLSFLQ</sequence>
<evidence type="ECO:0000313" key="7">
    <source>
        <dbReference type="Proteomes" id="UP000242502"/>
    </source>
</evidence>
<feature type="chain" id="PRO_5008906570" evidence="4">
    <location>
        <begin position="23"/>
        <end position="320"/>
    </location>
</feature>
<dbReference type="GO" id="GO:0042597">
    <property type="term" value="C:periplasmic space"/>
    <property type="evidence" value="ECO:0007669"/>
    <property type="project" value="UniProtKB-SubCell"/>
</dbReference>
<feature type="domain" description="SsuA/THI5-like" evidence="5">
    <location>
        <begin position="57"/>
        <end position="244"/>
    </location>
</feature>
<dbReference type="Proteomes" id="UP000242502">
    <property type="component" value="Unassembled WGS sequence"/>
</dbReference>
<protein>
    <submittedName>
        <fullName evidence="6">Taurine ABC transporter substrate-binding protein</fullName>
    </submittedName>
</protein>
<evidence type="ECO:0000256" key="2">
    <source>
        <dbReference type="ARBA" id="ARBA00010742"/>
    </source>
</evidence>
<evidence type="ECO:0000256" key="4">
    <source>
        <dbReference type="SAM" id="SignalP"/>
    </source>
</evidence>
<accession>A0A1D2QQ80</accession>
<dbReference type="InterPro" id="IPR015168">
    <property type="entry name" value="SsuA/THI5"/>
</dbReference>
<reference evidence="6 7" key="1">
    <citation type="journal article" date="2016" name="Appl. Environ. Microbiol.">
        <title>Lack of Overt Genome Reduction in the Bryostatin-Producing Bryozoan Symbiont "Candidatus Endobugula sertula".</title>
        <authorList>
            <person name="Miller I.J."/>
            <person name="Vanee N."/>
            <person name="Fong S.S."/>
            <person name="Lim-Fong G.E."/>
            <person name="Kwan J.C."/>
        </authorList>
    </citation>
    <scope>NUCLEOTIDE SEQUENCE [LARGE SCALE GENOMIC DNA]</scope>
    <source>
        <strain evidence="6">AB1-4</strain>
    </source>
</reference>
<dbReference type="Pfam" id="PF09084">
    <property type="entry name" value="NMT1"/>
    <property type="match status" value="1"/>
</dbReference>
<dbReference type="SUPFAM" id="SSF53850">
    <property type="entry name" value="Periplasmic binding protein-like II"/>
    <property type="match status" value="1"/>
</dbReference>
<evidence type="ECO:0000256" key="1">
    <source>
        <dbReference type="ARBA" id="ARBA00004418"/>
    </source>
</evidence>
<comment type="caution">
    <text evidence="6">The sequence shown here is derived from an EMBL/GenBank/DDBJ whole genome shotgun (WGS) entry which is preliminary data.</text>
</comment>
<organism evidence="6 7">
    <name type="scientific">Candidatus Endobugula sertula</name>
    <name type="common">Bugula neritina bacterial symbiont</name>
    <dbReference type="NCBI Taxonomy" id="62101"/>
    <lineage>
        <taxon>Bacteria</taxon>
        <taxon>Pseudomonadati</taxon>
        <taxon>Pseudomonadota</taxon>
        <taxon>Gammaproteobacteria</taxon>
        <taxon>Cellvibrionales</taxon>
        <taxon>Cellvibrionaceae</taxon>
        <taxon>Candidatus Endobugula</taxon>
    </lineage>
</organism>
<keyword evidence="3 4" id="KW-0732">Signal</keyword>
<dbReference type="AlphaFoldDB" id="A0A1D2QQ80"/>
<dbReference type="PANTHER" id="PTHR30024:SF47">
    <property type="entry name" value="TAURINE-BINDING PERIPLASMIC PROTEIN"/>
    <property type="match status" value="1"/>
</dbReference>
<name>A0A1D2QQ80_9GAMM</name>
<gene>
    <name evidence="6" type="ORF">AB835_07115</name>
</gene>
<dbReference type="Gene3D" id="3.40.190.10">
    <property type="entry name" value="Periplasmic binding protein-like II"/>
    <property type="match status" value="2"/>
</dbReference>
<proteinExistence type="inferred from homology"/>
<dbReference type="EMBL" id="MDLC01000021">
    <property type="protein sequence ID" value="ODS23745.1"/>
    <property type="molecule type" value="Genomic_DNA"/>
</dbReference>
<dbReference type="PANTHER" id="PTHR30024">
    <property type="entry name" value="ALIPHATIC SULFONATES-BINDING PROTEIN-RELATED"/>
    <property type="match status" value="1"/>
</dbReference>
<evidence type="ECO:0000256" key="3">
    <source>
        <dbReference type="ARBA" id="ARBA00022729"/>
    </source>
</evidence>
<dbReference type="STRING" id="62101.AB835_07115"/>
<comment type="subcellular location">
    <subcellularLocation>
        <location evidence="1">Periplasm</location>
    </subcellularLocation>
</comment>
<feature type="signal peptide" evidence="4">
    <location>
        <begin position="1"/>
        <end position="22"/>
    </location>
</feature>
<evidence type="ECO:0000259" key="5">
    <source>
        <dbReference type="Pfam" id="PF09084"/>
    </source>
</evidence>
<evidence type="ECO:0000313" key="6">
    <source>
        <dbReference type="EMBL" id="ODS23745.1"/>
    </source>
</evidence>